<accession>A0A392UZL4</accession>
<dbReference type="Proteomes" id="UP000265520">
    <property type="component" value="Unassembled WGS sequence"/>
</dbReference>
<name>A0A392UZL4_9FABA</name>
<evidence type="ECO:0000313" key="2">
    <source>
        <dbReference type="EMBL" id="MCI81456.1"/>
    </source>
</evidence>
<organism evidence="2 3">
    <name type="scientific">Trifolium medium</name>
    <dbReference type="NCBI Taxonomy" id="97028"/>
    <lineage>
        <taxon>Eukaryota</taxon>
        <taxon>Viridiplantae</taxon>
        <taxon>Streptophyta</taxon>
        <taxon>Embryophyta</taxon>
        <taxon>Tracheophyta</taxon>
        <taxon>Spermatophyta</taxon>
        <taxon>Magnoliopsida</taxon>
        <taxon>eudicotyledons</taxon>
        <taxon>Gunneridae</taxon>
        <taxon>Pentapetalae</taxon>
        <taxon>rosids</taxon>
        <taxon>fabids</taxon>
        <taxon>Fabales</taxon>
        <taxon>Fabaceae</taxon>
        <taxon>Papilionoideae</taxon>
        <taxon>50 kb inversion clade</taxon>
        <taxon>NPAAA clade</taxon>
        <taxon>Hologalegina</taxon>
        <taxon>IRL clade</taxon>
        <taxon>Trifolieae</taxon>
        <taxon>Trifolium</taxon>
    </lineage>
</organism>
<reference evidence="2 3" key="1">
    <citation type="journal article" date="2018" name="Front. Plant Sci.">
        <title>Red Clover (Trifolium pratense) and Zigzag Clover (T. medium) - A Picture of Genomic Similarities and Differences.</title>
        <authorList>
            <person name="Dluhosova J."/>
            <person name="Istvanek J."/>
            <person name="Nedelnik J."/>
            <person name="Repkova J."/>
        </authorList>
    </citation>
    <scope>NUCLEOTIDE SEQUENCE [LARGE SCALE GENOMIC DNA]</scope>
    <source>
        <strain evidence="3">cv. 10/8</strain>
        <tissue evidence="2">Leaf</tissue>
    </source>
</reference>
<evidence type="ECO:0000313" key="3">
    <source>
        <dbReference type="Proteomes" id="UP000265520"/>
    </source>
</evidence>
<dbReference type="AlphaFoldDB" id="A0A392UZL4"/>
<sequence length="71" mass="7554">KADDNPTGDSVQKVVSETHAEQNVTTSGQTSDKPDDVPNAPASVMLENFEKVVSETPEDVPTTGNEKTPNK</sequence>
<proteinExistence type="predicted"/>
<comment type="caution">
    <text evidence="2">The sequence shown here is derived from an EMBL/GenBank/DDBJ whole genome shotgun (WGS) entry which is preliminary data.</text>
</comment>
<keyword evidence="3" id="KW-1185">Reference proteome</keyword>
<feature type="compositionally biased region" description="Polar residues" evidence="1">
    <location>
        <begin position="7"/>
        <end position="31"/>
    </location>
</feature>
<feature type="non-terminal residue" evidence="2">
    <location>
        <position position="1"/>
    </location>
</feature>
<feature type="non-terminal residue" evidence="2">
    <location>
        <position position="71"/>
    </location>
</feature>
<dbReference type="EMBL" id="LXQA011019560">
    <property type="protein sequence ID" value="MCI81456.1"/>
    <property type="molecule type" value="Genomic_DNA"/>
</dbReference>
<feature type="region of interest" description="Disordered" evidence="1">
    <location>
        <begin position="1"/>
        <end position="71"/>
    </location>
</feature>
<evidence type="ECO:0000256" key="1">
    <source>
        <dbReference type="SAM" id="MobiDB-lite"/>
    </source>
</evidence>
<feature type="compositionally biased region" description="Polar residues" evidence="1">
    <location>
        <begin position="62"/>
        <end position="71"/>
    </location>
</feature>
<protein>
    <submittedName>
        <fullName evidence="2">Uncharacterized protein</fullName>
    </submittedName>
</protein>